<dbReference type="GO" id="GO:0006281">
    <property type="term" value="P:DNA repair"/>
    <property type="evidence" value="ECO:0007669"/>
    <property type="project" value="UniProtKB-UniRule"/>
</dbReference>
<evidence type="ECO:0000256" key="9">
    <source>
        <dbReference type="ARBA" id="ARBA00023163"/>
    </source>
</evidence>
<dbReference type="InterPro" id="IPR036390">
    <property type="entry name" value="WH_DNA-bd_sf"/>
</dbReference>
<evidence type="ECO:0000259" key="14">
    <source>
        <dbReference type="Pfam" id="PF00717"/>
    </source>
</evidence>
<feature type="active site" description="For autocatalytic cleavage activity" evidence="12">
    <location>
        <position position="118"/>
    </location>
</feature>
<evidence type="ECO:0000256" key="7">
    <source>
        <dbReference type="ARBA" id="ARBA00023015"/>
    </source>
</evidence>
<evidence type="ECO:0000256" key="8">
    <source>
        <dbReference type="ARBA" id="ARBA00023125"/>
    </source>
</evidence>
<keyword evidence="8 12" id="KW-0238">DNA-binding</keyword>
<dbReference type="InterPro" id="IPR015927">
    <property type="entry name" value="Peptidase_S24_S26A/B/C"/>
</dbReference>
<dbReference type="FunFam" id="2.10.109.10:FF:000001">
    <property type="entry name" value="LexA repressor"/>
    <property type="match status" value="1"/>
</dbReference>
<feature type="domain" description="Peptidase S24/S26A/S26B/S26C" evidence="14">
    <location>
        <begin position="76"/>
        <end position="188"/>
    </location>
</feature>
<dbReference type="PRINTS" id="PR00726">
    <property type="entry name" value="LEXASERPTASE"/>
</dbReference>
<accession>A0A6N2V0H6</accession>
<keyword evidence="6 12" id="KW-0068">Autocatalytic cleavage</keyword>
<name>A0A6N2V0H6_9FIRM</name>
<keyword evidence="3 12" id="KW-0235">DNA replication</keyword>
<keyword evidence="4 12" id="KW-0227">DNA damage</keyword>
<feature type="site" description="Cleavage; by autolysis" evidence="12">
    <location>
        <begin position="83"/>
        <end position="84"/>
    </location>
</feature>
<comment type="subunit">
    <text evidence="12">Homodimer.</text>
</comment>
<dbReference type="HAMAP" id="MF_00015">
    <property type="entry name" value="LexA"/>
    <property type="match status" value="1"/>
</dbReference>
<dbReference type="SUPFAM" id="SSF51306">
    <property type="entry name" value="LexA/Signal peptidase"/>
    <property type="match status" value="1"/>
</dbReference>
<gene>
    <name evidence="16" type="primary">lexA_2</name>
    <name evidence="12" type="synonym">lexA</name>
    <name evidence="16" type="ORF">AULFYP135_02131</name>
</gene>
<dbReference type="CDD" id="cd06529">
    <property type="entry name" value="S24_LexA-like"/>
    <property type="match status" value="1"/>
</dbReference>
<dbReference type="AlphaFoldDB" id="A0A6N2V0H6"/>
<dbReference type="EMBL" id="CACRSL010000005">
    <property type="protein sequence ID" value="VYT22492.1"/>
    <property type="molecule type" value="Genomic_DNA"/>
</dbReference>
<evidence type="ECO:0000256" key="10">
    <source>
        <dbReference type="ARBA" id="ARBA00023204"/>
    </source>
</evidence>
<feature type="active site" description="For autocatalytic cleavage activity" evidence="12">
    <location>
        <position position="155"/>
    </location>
</feature>
<dbReference type="GO" id="GO:0045892">
    <property type="term" value="P:negative regulation of DNA-templated transcription"/>
    <property type="evidence" value="ECO:0007669"/>
    <property type="project" value="UniProtKB-UniRule"/>
</dbReference>
<protein>
    <recommendedName>
        <fullName evidence="12">LexA repressor</fullName>
        <ecNumber evidence="12">3.4.21.88</ecNumber>
    </recommendedName>
</protein>
<keyword evidence="5 12" id="KW-0378">Hydrolase</keyword>
<dbReference type="EC" id="3.4.21.88" evidence="12"/>
<dbReference type="PANTHER" id="PTHR33516">
    <property type="entry name" value="LEXA REPRESSOR"/>
    <property type="match status" value="1"/>
</dbReference>
<evidence type="ECO:0000256" key="12">
    <source>
        <dbReference type="HAMAP-Rule" id="MF_00015"/>
    </source>
</evidence>
<feature type="DNA-binding region" description="H-T-H motif" evidence="12">
    <location>
        <begin position="27"/>
        <end position="47"/>
    </location>
</feature>
<dbReference type="InterPro" id="IPR036286">
    <property type="entry name" value="LexA/Signal_pep-like_sf"/>
</dbReference>
<keyword evidence="2 12" id="KW-0678">Repressor</keyword>
<dbReference type="GO" id="GO:0003677">
    <property type="term" value="F:DNA binding"/>
    <property type="evidence" value="ECO:0007669"/>
    <property type="project" value="UniProtKB-UniRule"/>
</dbReference>
<evidence type="ECO:0000256" key="1">
    <source>
        <dbReference type="ARBA" id="ARBA00007484"/>
    </source>
</evidence>
<feature type="domain" description="LexA repressor DNA-binding" evidence="15">
    <location>
        <begin position="1"/>
        <end position="63"/>
    </location>
</feature>
<dbReference type="Gene3D" id="2.10.109.10">
    <property type="entry name" value="Umud Fragment, subunit A"/>
    <property type="match status" value="1"/>
</dbReference>
<sequence length="195" mass="21644">MDQLNSKEALVLRYITDRINDGVPPTVREICSELSIKSTSTAHKYLRSLEAKGYILMGDRTNRSIRLNVEKTVSVPLIGTVAAGQPILAIEEVEDYIPYRVRRGMGKDLFALRVKGESMVNAAILDGDIIIARRTPVAANGEIVVALVGDEATVKTFYKENGHFRLQPENDTMDPIIVEEVAILGKVISVLRFFE</sequence>
<keyword evidence="10 12" id="KW-0234">DNA repair</keyword>
<keyword evidence="9 12" id="KW-0804">Transcription</keyword>
<evidence type="ECO:0000256" key="2">
    <source>
        <dbReference type="ARBA" id="ARBA00022491"/>
    </source>
</evidence>
<dbReference type="GO" id="GO:0006260">
    <property type="term" value="P:DNA replication"/>
    <property type="evidence" value="ECO:0007669"/>
    <property type="project" value="UniProtKB-UniRule"/>
</dbReference>
<evidence type="ECO:0000256" key="13">
    <source>
        <dbReference type="RuleBase" id="RU003991"/>
    </source>
</evidence>
<evidence type="ECO:0000256" key="11">
    <source>
        <dbReference type="ARBA" id="ARBA00023236"/>
    </source>
</evidence>
<dbReference type="PANTHER" id="PTHR33516:SF2">
    <property type="entry name" value="LEXA REPRESSOR-RELATED"/>
    <property type="match status" value="1"/>
</dbReference>
<dbReference type="InterPro" id="IPR006200">
    <property type="entry name" value="LexA"/>
</dbReference>
<dbReference type="Pfam" id="PF01726">
    <property type="entry name" value="LexA_DNA_bind"/>
    <property type="match status" value="1"/>
</dbReference>
<keyword evidence="11 12" id="KW-0742">SOS response</keyword>
<dbReference type="InterPro" id="IPR006199">
    <property type="entry name" value="LexA_DNA-bd_dom"/>
</dbReference>
<dbReference type="Gene3D" id="1.10.10.10">
    <property type="entry name" value="Winged helix-like DNA-binding domain superfamily/Winged helix DNA-binding domain"/>
    <property type="match status" value="1"/>
</dbReference>
<evidence type="ECO:0000259" key="15">
    <source>
        <dbReference type="Pfam" id="PF01726"/>
    </source>
</evidence>
<evidence type="ECO:0000256" key="4">
    <source>
        <dbReference type="ARBA" id="ARBA00022763"/>
    </source>
</evidence>
<evidence type="ECO:0000256" key="5">
    <source>
        <dbReference type="ARBA" id="ARBA00022801"/>
    </source>
</evidence>
<dbReference type="InterPro" id="IPR050077">
    <property type="entry name" value="LexA_repressor"/>
</dbReference>
<dbReference type="GO" id="GO:0006508">
    <property type="term" value="P:proteolysis"/>
    <property type="evidence" value="ECO:0007669"/>
    <property type="project" value="InterPro"/>
</dbReference>
<dbReference type="GO" id="GO:0004252">
    <property type="term" value="F:serine-type endopeptidase activity"/>
    <property type="evidence" value="ECO:0007669"/>
    <property type="project" value="UniProtKB-UniRule"/>
</dbReference>
<dbReference type="InterPro" id="IPR036388">
    <property type="entry name" value="WH-like_DNA-bd_sf"/>
</dbReference>
<dbReference type="SUPFAM" id="SSF46785">
    <property type="entry name" value="Winged helix' DNA-binding domain"/>
    <property type="match status" value="1"/>
</dbReference>
<dbReference type="GO" id="GO:0009432">
    <property type="term" value="P:SOS response"/>
    <property type="evidence" value="ECO:0007669"/>
    <property type="project" value="UniProtKB-UniRule"/>
</dbReference>
<evidence type="ECO:0000313" key="16">
    <source>
        <dbReference type="EMBL" id="VYT22492.1"/>
    </source>
</evidence>
<dbReference type="Pfam" id="PF00717">
    <property type="entry name" value="Peptidase_S24"/>
    <property type="match status" value="1"/>
</dbReference>
<dbReference type="InterPro" id="IPR039418">
    <property type="entry name" value="LexA-like"/>
</dbReference>
<dbReference type="NCBIfam" id="TIGR00498">
    <property type="entry name" value="lexA"/>
    <property type="match status" value="1"/>
</dbReference>
<dbReference type="InterPro" id="IPR006197">
    <property type="entry name" value="Peptidase_S24_LexA"/>
</dbReference>
<proteinExistence type="inferred from homology"/>
<keyword evidence="7 12" id="KW-0805">Transcription regulation</keyword>
<comment type="catalytic activity">
    <reaction evidence="12">
        <text>Hydrolysis of Ala-|-Gly bond in repressor LexA.</text>
        <dbReference type="EC" id="3.4.21.88"/>
    </reaction>
</comment>
<evidence type="ECO:0000256" key="6">
    <source>
        <dbReference type="ARBA" id="ARBA00022813"/>
    </source>
</evidence>
<comment type="similarity">
    <text evidence="1 12 13">Belongs to the peptidase S24 family.</text>
</comment>
<reference evidence="16" key="1">
    <citation type="submission" date="2019-11" db="EMBL/GenBank/DDBJ databases">
        <authorList>
            <person name="Feng L."/>
        </authorList>
    </citation>
    <scope>NUCLEOTIDE SEQUENCE</scope>
    <source>
        <strain evidence="16">AundefinedLFYP135</strain>
    </source>
</reference>
<evidence type="ECO:0000256" key="3">
    <source>
        <dbReference type="ARBA" id="ARBA00022705"/>
    </source>
</evidence>
<organism evidence="16">
    <name type="scientific">uncultured Anaerotruncus sp</name>
    <dbReference type="NCBI Taxonomy" id="905011"/>
    <lineage>
        <taxon>Bacteria</taxon>
        <taxon>Bacillati</taxon>
        <taxon>Bacillota</taxon>
        <taxon>Clostridia</taxon>
        <taxon>Eubacteriales</taxon>
        <taxon>Oscillospiraceae</taxon>
        <taxon>Anaerotruncus</taxon>
        <taxon>environmental samples</taxon>
    </lineage>
</organism>
<comment type="function">
    <text evidence="12">Represses a number of genes involved in the response to DNA damage (SOS response), including recA and lexA. In the presence of single-stranded DNA, RecA interacts with LexA causing an autocatalytic cleavage which disrupts the DNA-binding part of LexA, leading to derepression of the SOS regulon and eventually DNA repair.</text>
</comment>